<evidence type="ECO:0000259" key="4">
    <source>
        <dbReference type="PROSITE" id="PS50043"/>
    </source>
</evidence>
<dbReference type="Gene3D" id="1.25.40.10">
    <property type="entry name" value="Tetratricopeptide repeat domain"/>
    <property type="match status" value="2"/>
</dbReference>
<dbReference type="InterPro" id="IPR011990">
    <property type="entry name" value="TPR-like_helical_dom_sf"/>
</dbReference>
<gene>
    <name evidence="5" type="ORF">Airi01_005010</name>
</gene>
<dbReference type="PROSITE" id="PS50043">
    <property type="entry name" value="HTH_LUXR_2"/>
    <property type="match status" value="1"/>
</dbReference>
<organism evidence="5 6">
    <name type="scientific">Actinoallomurus iriomotensis</name>
    <dbReference type="NCBI Taxonomy" id="478107"/>
    <lineage>
        <taxon>Bacteria</taxon>
        <taxon>Bacillati</taxon>
        <taxon>Actinomycetota</taxon>
        <taxon>Actinomycetes</taxon>
        <taxon>Streptosporangiales</taxon>
        <taxon>Thermomonosporaceae</taxon>
        <taxon>Actinoallomurus</taxon>
    </lineage>
</organism>
<sequence>MHWRASGPTGAPSAAGPGSQANPPLVGRREVLAEFGRLLDTIDGTFALVGLAGEPGAGKTRLLAELVSGARSHGMLPLAGRAAEFEQEMPFGMVIDALDDHLEENGLPDGVGEEAASLLATIFPALPGGKDDGTDLTGLARYRLYRAVRQLLGELAAESGLVLILDDVHWADDSSVELLDHLLRHPPHGPVLIAVAYRPAQASARLRALNEAHGRQITVGPLSEAEVTEFLGPGTSPELRRRLYEESGGNPFYLEALARMDQGVPGARRSAAGDGVDQDELPAPVRAALQMELDGLSATALLVAQAGAAAADEFEPAVAAVAAEKPEPVALEALSELAARDIVRPASPGRFRFRHPLVRNAVYGSAAAGWRHAAHARIAAHLTRLGAPATVRARHVERSGGFGDETAIATLVEAARAAAPQAPATAAHWFRAGLRLMPTDHESRPELLLELATVQAVSGQITSGRDMARDALRLLAPDDISRRSRAARVCALMERMLGRPHQGRTVLLDELHRISDPRSAAAVRLRLRLVADSLIRSDFRAANAVLDLMPDSAPDWEPGLEMASASLRPLPLLAGGRIADAVRHIDRADRLVAAAPDEHIAEWMDIITWLCWTETMMGRHQSARRRFDRAIAIARSTGQSYMVPHLMAGQARTLVMLGRLADAAIAAEEAAGVAGLLGTGQELVMAMTQQCLVASWTGDDEEALRFGEQAMARSADTVEWWGAMAQYVHALALVNAGRVDEGAEALVTACNGFVRPKLDPAALMACCEVMARIEAERSRCDEAQVWVERAAKLAHPSVPANVGLAGLARAHLQRTDDPLAAAGTAREAAEVLEGAELRVDAGRARLTSGLAYAEVGERERARDELRAASALFEACGARTLYAQAVRELRRQGVRVPGATGRGAHGLSRREYEVAALVAEGHTNQQIAEKLFISVRTVETHLSRIFTKLAVTSRVGVVNALARLAED</sequence>
<dbReference type="GO" id="GO:0005737">
    <property type="term" value="C:cytoplasm"/>
    <property type="evidence" value="ECO:0007669"/>
    <property type="project" value="TreeGrafter"/>
</dbReference>
<dbReference type="SUPFAM" id="SSF52540">
    <property type="entry name" value="P-loop containing nucleoside triphosphate hydrolases"/>
    <property type="match status" value="1"/>
</dbReference>
<comment type="caution">
    <text evidence="5">The sequence shown here is derived from an EMBL/GenBank/DDBJ whole genome shotgun (WGS) entry which is preliminary data.</text>
</comment>
<dbReference type="GO" id="GO:0004016">
    <property type="term" value="F:adenylate cyclase activity"/>
    <property type="evidence" value="ECO:0007669"/>
    <property type="project" value="TreeGrafter"/>
</dbReference>
<proteinExistence type="predicted"/>
<dbReference type="Pfam" id="PF13191">
    <property type="entry name" value="AAA_16"/>
    <property type="match status" value="1"/>
</dbReference>
<evidence type="ECO:0000313" key="6">
    <source>
        <dbReference type="Proteomes" id="UP001165135"/>
    </source>
</evidence>
<protein>
    <recommendedName>
        <fullName evidence="4">HTH luxR-type domain-containing protein</fullName>
    </recommendedName>
</protein>
<dbReference type="SUPFAM" id="SSF46894">
    <property type="entry name" value="C-terminal effector domain of the bipartite response regulators"/>
    <property type="match status" value="1"/>
</dbReference>
<dbReference type="InterPro" id="IPR016032">
    <property type="entry name" value="Sig_transdc_resp-reg_C-effctor"/>
</dbReference>
<evidence type="ECO:0000256" key="2">
    <source>
        <dbReference type="ARBA" id="ARBA00022840"/>
    </source>
</evidence>
<feature type="domain" description="HTH luxR-type" evidence="4">
    <location>
        <begin position="899"/>
        <end position="964"/>
    </location>
</feature>
<dbReference type="PRINTS" id="PR00038">
    <property type="entry name" value="HTHLUXR"/>
</dbReference>
<evidence type="ECO:0000256" key="3">
    <source>
        <dbReference type="SAM" id="MobiDB-lite"/>
    </source>
</evidence>
<dbReference type="GO" id="GO:0003677">
    <property type="term" value="F:DNA binding"/>
    <property type="evidence" value="ECO:0007669"/>
    <property type="project" value="InterPro"/>
</dbReference>
<dbReference type="InterPro" id="IPR041664">
    <property type="entry name" value="AAA_16"/>
</dbReference>
<dbReference type="RefSeq" id="WP_285617211.1">
    <property type="nucleotide sequence ID" value="NZ_BSTJ01000001.1"/>
</dbReference>
<reference evidence="5" key="1">
    <citation type="submission" date="2023-03" db="EMBL/GenBank/DDBJ databases">
        <title>Actinoallomurus iriomotensis NBRC 103681.</title>
        <authorList>
            <person name="Ichikawa N."/>
            <person name="Sato H."/>
            <person name="Tonouchi N."/>
        </authorList>
    </citation>
    <scope>NUCLEOTIDE SEQUENCE</scope>
    <source>
        <strain evidence="5">NBRC 103681</strain>
    </source>
</reference>
<dbReference type="EMBL" id="BSTJ01000001">
    <property type="protein sequence ID" value="GLY72234.1"/>
    <property type="molecule type" value="Genomic_DNA"/>
</dbReference>
<accession>A0A9W6VM20</accession>
<name>A0A9W6VM20_9ACTN</name>
<dbReference type="GO" id="GO:0005524">
    <property type="term" value="F:ATP binding"/>
    <property type="evidence" value="ECO:0007669"/>
    <property type="project" value="UniProtKB-KW"/>
</dbReference>
<dbReference type="Gene3D" id="1.10.10.10">
    <property type="entry name" value="Winged helix-like DNA-binding domain superfamily/Winged helix DNA-binding domain"/>
    <property type="match status" value="1"/>
</dbReference>
<dbReference type="SMART" id="SM00421">
    <property type="entry name" value="HTH_LUXR"/>
    <property type="match status" value="1"/>
</dbReference>
<evidence type="ECO:0000313" key="5">
    <source>
        <dbReference type="EMBL" id="GLY72234.1"/>
    </source>
</evidence>
<dbReference type="Pfam" id="PF00196">
    <property type="entry name" value="GerE"/>
    <property type="match status" value="1"/>
</dbReference>
<dbReference type="InterPro" id="IPR027417">
    <property type="entry name" value="P-loop_NTPase"/>
</dbReference>
<dbReference type="InterPro" id="IPR036388">
    <property type="entry name" value="WH-like_DNA-bd_sf"/>
</dbReference>
<feature type="region of interest" description="Disordered" evidence="3">
    <location>
        <begin position="1"/>
        <end position="24"/>
    </location>
</feature>
<evidence type="ECO:0000256" key="1">
    <source>
        <dbReference type="ARBA" id="ARBA00022741"/>
    </source>
</evidence>
<dbReference type="PANTHER" id="PTHR16305">
    <property type="entry name" value="TESTICULAR SOLUBLE ADENYLYL CYCLASE"/>
    <property type="match status" value="1"/>
</dbReference>
<dbReference type="Gene3D" id="3.40.50.300">
    <property type="entry name" value="P-loop containing nucleotide triphosphate hydrolases"/>
    <property type="match status" value="1"/>
</dbReference>
<dbReference type="GO" id="GO:0006355">
    <property type="term" value="P:regulation of DNA-templated transcription"/>
    <property type="evidence" value="ECO:0007669"/>
    <property type="project" value="InterPro"/>
</dbReference>
<keyword evidence="1" id="KW-0547">Nucleotide-binding</keyword>
<dbReference type="SUPFAM" id="SSF48452">
    <property type="entry name" value="TPR-like"/>
    <property type="match status" value="1"/>
</dbReference>
<dbReference type="PROSITE" id="PS00622">
    <property type="entry name" value="HTH_LUXR_1"/>
    <property type="match status" value="1"/>
</dbReference>
<dbReference type="PANTHER" id="PTHR16305:SF35">
    <property type="entry name" value="TRANSCRIPTIONAL ACTIVATOR DOMAIN"/>
    <property type="match status" value="1"/>
</dbReference>
<keyword evidence="2" id="KW-0067">ATP-binding</keyword>
<dbReference type="Proteomes" id="UP001165135">
    <property type="component" value="Unassembled WGS sequence"/>
</dbReference>
<dbReference type="CDD" id="cd06170">
    <property type="entry name" value="LuxR_C_like"/>
    <property type="match status" value="1"/>
</dbReference>
<dbReference type="AlphaFoldDB" id="A0A9W6VM20"/>
<dbReference type="InterPro" id="IPR000792">
    <property type="entry name" value="Tscrpt_reg_LuxR_C"/>
</dbReference>